<name>A0A0K2ZCW9_9XANT</name>
<feature type="region of interest" description="Disordered" evidence="1">
    <location>
        <begin position="127"/>
        <end position="153"/>
    </location>
</feature>
<reference evidence="3" key="1">
    <citation type="submission" date="2015-07" db="EMBL/GenBank/DDBJ databases">
        <authorList>
            <person name="Wibberg D."/>
        </authorList>
    </citation>
    <scope>NUCLEOTIDE SEQUENCE [LARGE SCALE GENOMIC DNA]</scope>
</reference>
<protein>
    <submittedName>
        <fullName evidence="2">Uncharacterized protein</fullName>
    </submittedName>
</protein>
<keyword evidence="3" id="KW-1185">Reference proteome</keyword>
<proteinExistence type="predicted"/>
<dbReference type="Proteomes" id="UP000046187">
    <property type="component" value="Unassembled WGS sequence"/>
</dbReference>
<organism evidence="2 3">
    <name type="scientific">Xanthomonas graminis pv. arrhenatheri LMG 727</name>
    <dbReference type="NCBI Taxonomy" id="1195923"/>
    <lineage>
        <taxon>Bacteria</taxon>
        <taxon>Pseudomonadati</taxon>
        <taxon>Pseudomonadota</taxon>
        <taxon>Gammaproteobacteria</taxon>
        <taxon>Lysobacterales</taxon>
        <taxon>Lysobacteraceae</taxon>
        <taxon>Xanthomonas</taxon>
        <taxon>Xanthomonas translucens group</taxon>
        <taxon>Xanthomonas graminis</taxon>
    </lineage>
</organism>
<dbReference type="EMBL" id="CXOI01000006">
    <property type="protein sequence ID" value="CTP83271.1"/>
    <property type="molecule type" value="Genomic_DNA"/>
</dbReference>
<sequence length="298" mass="33063">MAWHCQSRLQRELVLIVVCRIVVFKPRPSRDGSGSSRNSVGHRLRRQRPAIEEGAWAVAGRTCRGSRRPQDLHRHARAWREECDDLQHRAHRTGAPGSPRVTSRLTSILWPAPWGSATAHETGRVDARPLPGALCRDRPPKRMPALQQSPGSHRDRLIGGDHEVIQQPDIHQQQDVLQPGCDRSISCGDLGMSAGMVVSHHGGCRVQGQRALDHDAWIHLRPVHRAGEQPLHCDEPVPSVKEGHLEMLPSLVAQPQPEESPARARIAHQHTGLAGPSFEDAQRASDHLVLANTVRFII</sequence>
<dbReference type="AlphaFoldDB" id="A0A0K2ZCW9"/>
<evidence type="ECO:0000313" key="3">
    <source>
        <dbReference type="Proteomes" id="UP000046187"/>
    </source>
</evidence>
<evidence type="ECO:0000313" key="2">
    <source>
        <dbReference type="EMBL" id="CTP83271.1"/>
    </source>
</evidence>
<gene>
    <name evidence="2" type="ORF">XTALMG727_0576</name>
</gene>
<evidence type="ECO:0000256" key="1">
    <source>
        <dbReference type="SAM" id="MobiDB-lite"/>
    </source>
</evidence>
<accession>A0A0K2ZCW9</accession>